<protein>
    <submittedName>
        <fullName evidence="4">Predicted protein</fullName>
    </submittedName>
</protein>
<proteinExistence type="inferred from homology"/>
<dbReference type="InterPro" id="IPR034330">
    <property type="entry name" value="GST_Zeta_C"/>
</dbReference>
<dbReference type="Proteomes" id="UP000006671">
    <property type="component" value="Unassembled WGS sequence"/>
</dbReference>
<dbReference type="InterPro" id="IPR036282">
    <property type="entry name" value="Glutathione-S-Trfase_C_sf"/>
</dbReference>
<dbReference type="SUPFAM" id="SSF47616">
    <property type="entry name" value="GST C-terminal domain-like"/>
    <property type="match status" value="1"/>
</dbReference>
<dbReference type="Pfam" id="PF02798">
    <property type="entry name" value="GST_N"/>
    <property type="match status" value="1"/>
</dbReference>
<dbReference type="CDD" id="cd03042">
    <property type="entry name" value="GST_N_Zeta"/>
    <property type="match status" value="1"/>
</dbReference>
<dbReference type="OMA" id="VYNAHRF"/>
<dbReference type="NCBIfam" id="TIGR01262">
    <property type="entry name" value="maiA"/>
    <property type="match status" value="1"/>
</dbReference>
<keyword evidence="5" id="KW-1185">Reference proteome</keyword>
<feature type="domain" description="GST C-terminal" evidence="3">
    <location>
        <begin position="93"/>
        <end position="218"/>
    </location>
</feature>
<dbReference type="GO" id="GO:0005739">
    <property type="term" value="C:mitochondrion"/>
    <property type="evidence" value="ECO:0007669"/>
    <property type="project" value="TreeGrafter"/>
</dbReference>
<dbReference type="CDD" id="cd03191">
    <property type="entry name" value="GST_C_Zeta"/>
    <property type="match status" value="1"/>
</dbReference>
<gene>
    <name evidence="4" type="ORF">NAEGRDRAFT_66010</name>
</gene>
<dbReference type="SFLD" id="SFLDG00358">
    <property type="entry name" value="Main_(cytGST)"/>
    <property type="match status" value="1"/>
</dbReference>
<dbReference type="GO" id="GO:0006559">
    <property type="term" value="P:L-phenylalanine catabolic process"/>
    <property type="evidence" value="ECO:0007669"/>
    <property type="project" value="TreeGrafter"/>
</dbReference>
<dbReference type="InterPro" id="IPR040079">
    <property type="entry name" value="Glutathione_S-Trfase"/>
</dbReference>
<comment type="similarity">
    <text evidence="1">Belongs to the GST superfamily. Zeta family.</text>
</comment>
<dbReference type="GeneID" id="8859330"/>
<dbReference type="PROSITE" id="PS50405">
    <property type="entry name" value="GST_CTER"/>
    <property type="match status" value="1"/>
</dbReference>
<dbReference type="InterPro" id="IPR036249">
    <property type="entry name" value="Thioredoxin-like_sf"/>
</dbReference>
<dbReference type="EMBL" id="GG738860">
    <property type="protein sequence ID" value="EFC46024.1"/>
    <property type="molecule type" value="Genomic_DNA"/>
</dbReference>
<feature type="domain" description="GST N-terminal" evidence="2">
    <location>
        <begin position="5"/>
        <end position="86"/>
    </location>
</feature>
<dbReference type="OrthoDB" id="202840at2759"/>
<reference evidence="4 5" key="1">
    <citation type="journal article" date="2010" name="Cell">
        <title>The genome of Naegleria gruberi illuminates early eukaryotic versatility.</title>
        <authorList>
            <person name="Fritz-Laylin L.K."/>
            <person name="Prochnik S.E."/>
            <person name="Ginger M.L."/>
            <person name="Dacks J.B."/>
            <person name="Carpenter M.L."/>
            <person name="Field M.C."/>
            <person name="Kuo A."/>
            <person name="Paredez A."/>
            <person name="Chapman J."/>
            <person name="Pham J."/>
            <person name="Shu S."/>
            <person name="Neupane R."/>
            <person name="Cipriano M."/>
            <person name="Mancuso J."/>
            <person name="Tu H."/>
            <person name="Salamov A."/>
            <person name="Lindquist E."/>
            <person name="Shapiro H."/>
            <person name="Lucas S."/>
            <person name="Grigoriev I.V."/>
            <person name="Cande W.Z."/>
            <person name="Fulton C."/>
            <person name="Rokhsar D.S."/>
            <person name="Dawson S.C."/>
        </authorList>
    </citation>
    <scope>NUCLEOTIDE SEQUENCE [LARGE SCALE GENOMIC DNA]</scope>
    <source>
        <strain evidence="4 5">NEG-M</strain>
    </source>
</reference>
<dbReference type="AlphaFoldDB" id="D2VAX3"/>
<sequence length="218" mass="25002">MSDNNLPILHSYWRASSPYRVRIALGLKNIEYQYAPVNLLENKQASDEYMQKNPAKLLPTLEIDGLVLTQSVPIMEYLEETRPNQGVHLLPSDPIKRHTVRQITQMVASDIQPIQNLRLLKKLKEDFNVDEQGKAAWSKHWIELGFNSIEKVLEKTAGKFCVGDDVSMADCCLIPQVYGARRYGVDMNKYPIIARIERACAEMEAFKKAHPEQQVDKF</sequence>
<dbReference type="InterPro" id="IPR004045">
    <property type="entry name" value="Glutathione_S-Trfase_N"/>
</dbReference>
<dbReference type="RefSeq" id="XP_002678768.1">
    <property type="nucleotide sequence ID" value="XM_002678722.1"/>
</dbReference>
<dbReference type="Gene3D" id="1.20.1050.10">
    <property type="match status" value="1"/>
</dbReference>
<dbReference type="STRING" id="5762.D2VAX3"/>
<evidence type="ECO:0000313" key="4">
    <source>
        <dbReference type="EMBL" id="EFC46024.1"/>
    </source>
</evidence>
<dbReference type="Gene3D" id="3.40.30.10">
    <property type="entry name" value="Glutaredoxin"/>
    <property type="match status" value="1"/>
</dbReference>
<dbReference type="FunFam" id="1.20.1050.10:FF:000010">
    <property type="entry name" value="Maleylacetoacetate isomerase isoform 1"/>
    <property type="match status" value="1"/>
</dbReference>
<dbReference type="GO" id="GO:0006749">
    <property type="term" value="P:glutathione metabolic process"/>
    <property type="evidence" value="ECO:0007669"/>
    <property type="project" value="TreeGrafter"/>
</dbReference>
<accession>D2VAX3</accession>
<dbReference type="SUPFAM" id="SSF52833">
    <property type="entry name" value="Thioredoxin-like"/>
    <property type="match status" value="1"/>
</dbReference>
<evidence type="ECO:0000259" key="3">
    <source>
        <dbReference type="PROSITE" id="PS50405"/>
    </source>
</evidence>
<evidence type="ECO:0000313" key="5">
    <source>
        <dbReference type="Proteomes" id="UP000006671"/>
    </source>
</evidence>
<dbReference type="GO" id="GO:0004364">
    <property type="term" value="F:glutathione transferase activity"/>
    <property type="evidence" value="ECO:0007669"/>
    <property type="project" value="TreeGrafter"/>
</dbReference>
<dbReference type="PANTHER" id="PTHR42673:SF4">
    <property type="entry name" value="MALEYLACETOACETATE ISOMERASE"/>
    <property type="match status" value="1"/>
</dbReference>
<dbReference type="InParanoid" id="D2VAX3"/>
<evidence type="ECO:0000256" key="1">
    <source>
        <dbReference type="ARBA" id="ARBA00010007"/>
    </source>
</evidence>
<dbReference type="PROSITE" id="PS50404">
    <property type="entry name" value="GST_NTER"/>
    <property type="match status" value="1"/>
</dbReference>
<dbReference type="InterPro" id="IPR034333">
    <property type="entry name" value="GST_Zeta_N"/>
</dbReference>
<dbReference type="eggNOG" id="KOG0868">
    <property type="taxonomic scope" value="Eukaryota"/>
</dbReference>
<dbReference type="VEuPathDB" id="AmoebaDB:NAEGRDRAFT_66010"/>
<name>D2VAX3_NAEGR</name>
<evidence type="ECO:0000259" key="2">
    <source>
        <dbReference type="PROSITE" id="PS50404"/>
    </source>
</evidence>
<dbReference type="SFLD" id="SFLDS00019">
    <property type="entry name" value="Glutathione_Transferase_(cytos"/>
    <property type="match status" value="1"/>
</dbReference>
<organism evidence="5">
    <name type="scientific">Naegleria gruberi</name>
    <name type="common">Amoeba</name>
    <dbReference type="NCBI Taxonomy" id="5762"/>
    <lineage>
        <taxon>Eukaryota</taxon>
        <taxon>Discoba</taxon>
        <taxon>Heterolobosea</taxon>
        <taxon>Tetramitia</taxon>
        <taxon>Eutetramitia</taxon>
        <taxon>Vahlkampfiidae</taxon>
        <taxon>Naegleria</taxon>
    </lineage>
</organism>
<dbReference type="PANTHER" id="PTHR42673">
    <property type="entry name" value="MALEYLACETOACETATE ISOMERASE"/>
    <property type="match status" value="1"/>
</dbReference>
<dbReference type="InterPro" id="IPR010987">
    <property type="entry name" value="Glutathione-S-Trfase_C-like"/>
</dbReference>
<dbReference type="KEGG" id="ngr:NAEGRDRAFT_66010"/>
<dbReference type="GO" id="GO:0016034">
    <property type="term" value="F:maleylacetoacetate isomerase activity"/>
    <property type="evidence" value="ECO:0007669"/>
    <property type="project" value="TreeGrafter"/>
</dbReference>
<dbReference type="InterPro" id="IPR005955">
    <property type="entry name" value="GST_Zeta"/>
</dbReference>